<feature type="compositionally biased region" description="Basic residues" evidence="1">
    <location>
        <begin position="129"/>
        <end position="139"/>
    </location>
</feature>
<dbReference type="EMBL" id="CAJFCJ010000020">
    <property type="protein sequence ID" value="CAD5124394.1"/>
    <property type="molecule type" value="Genomic_DNA"/>
</dbReference>
<comment type="caution">
    <text evidence="2">The sequence shown here is derived from an EMBL/GenBank/DDBJ whole genome shotgun (WGS) entry which is preliminary data.</text>
</comment>
<reference evidence="2 3" key="1">
    <citation type="submission" date="2020-08" db="EMBL/GenBank/DDBJ databases">
        <authorList>
            <person name="Hejnol A."/>
        </authorList>
    </citation>
    <scope>NUCLEOTIDE SEQUENCE [LARGE SCALE GENOMIC DNA]</scope>
</reference>
<feature type="region of interest" description="Disordered" evidence="1">
    <location>
        <begin position="113"/>
        <end position="139"/>
    </location>
</feature>
<evidence type="ECO:0000256" key="1">
    <source>
        <dbReference type="SAM" id="MobiDB-lite"/>
    </source>
</evidence>
<protein>
    <submittedName>
        <fullName evidence="2">Uncharacterized protein</fullName>
    </submittedName>
</protein>
<accession>A0A7I8W793</accession>
<dbReference type="AlphaFoldDB" id="A0A7I8W793"/>
<evidence type="ECO:0000313" key="3">
    <source>
        <dbReference type="Proteomes" id="UP000549394"/>
    </source>
</evidence>
<proteinExistence type="predicted"/>
<sequence length="259" mass="29989">MEYDEKDESNSLISLVDELAEDICFELVFEFDEQLRTSHNPEELIEAEEIEPIIDIRHLRFRSSKDFLGNEVVNAKYPEVSCPNCERNVIVTKLSWHMSRCMFPNSGRAAALRARKDDQNEEDSDSGSRKKVKTVKKSKRKLPNELLVAGTTTRAQRRNGRRGDFLLDDTSIEDVKPKTVEPLKIRIPKEALDTPKQLKSPLSPRTIIRKPIYKPSYLRSYLKSHMKHKRINSQLSPTYTFQVQSGEELQEIERVAEND</sequence>
<name>A0A7I8W793_9ANNE</name>
<evidence type="ECO:0000313" key="2">
    <source>
        <dbReference type="EMBL" id="CAD5124394.1"/>
    </source>
</evidence>
<keyword evidence="3" id="KW-1185">Reference proteome</keyword>
<dbReference type="Proteomes" id="UP000549394">
    <property type="component" value="Unassembled WGS sequence"/>
</dbReference>
<gene>
    <name evidence="2" type="ORF">DGYR_LOCUS11940</name>
</gene>
<organism evidence="2 3">
    <name type="scientific">Dimorphilus gyrociliatus</name>
    <dbReference type="NCBI Taxonomy" id="2664684"/>
    <lineage>
        <taxon>Eukaryota</taxon>
        <taxon>Metazoa</taxon>
        <taxon>Spiralia</taxon>
        <taxon>Lophotrochozoa</taxon>
        <taxon>Annelida</taxon>
        <taxon>Polychaeta</taxon>
        <taxon>Polychaeta incertae sedis</taxon>
        <taxon>Dinophilidae</taxon>
        <taxon>Dimorphilus</taxon>
    </lineage>
</organism>